<comment type="caution">
    <text evidence="2">The sequence shown here is derived from an EMBL/GenBank/DDBJ whole genome shotgun (WGS) entry which is preliminary data.</text>
</comment>
<dbReference type="EMBL" id="JACXVP010000003">
    <property type="protein sequence ID" value="KAG5617718.1"/>
    <property type="molecule type" value="Genomic_DNA"/>
</dbReference>
<keyword evidence="1" id="KW-0472">Membrane</keyword>
<feature type="transmembrane region" description="Helical" evidence="1">
    <location>
        <begin position="79"/>
        <end position="96"/>
    </location>
</feature>
<evidence type="ECO:0000313" key="2">
    <source>
        <dbReference type="EMBL" id="KAG5617718.1"/>
    </source>
</evidence>
<reference evidence="2 3" key="1">
    <citation type="submission" date="2020-09" db="EMBL/GenBank/DDBJ databases">
        <title>De no assembly of potato wild relative species, Solanum commersonii.</title>
        <authorList>
            <person name="Cho K."/>
        </authorList>
    </citation>
    <scope>NUCLEOTIDE SEQUENCE [LARGE SCALE GENOMIC DNA]</scope>
    <source>
        <strain evidence="2">LZ3.2</strain>
        <tissue evidence="2">Leaf</tissue>
    </source>
</reference>
<evidence type="ECO:0000313" key="3">
    <source>
        <dbReference type="Proteomes" id="UP000824120"/>
    </source>
</evidence>
<keyword evidence="1" id="KW-1133">Transmembrane helix</keyword>
<proteinExistence type="predicted"/>
<dbReference type="AlphaFoldDB" id="A0A9J5ZZD4"/>
<name>A0A9J5ZZD4_SOLCO</name>
<accession>A0A9J5ZZD4</accession>
<keyword evidence="1" id="KW-0812">Transmembrane</keyword>
<organism evidence="2 3">
    <name type="scientific">Solanum commersonii</name>
    <name type="common">Commerson's wild potato</name>
    <name type="synonym">Commerson's nightshade</name>
    <dbReference type="NCBI Taxonomy" id="4109"/>
    <lineage>
        <taxon>Eukaryota</taxon>
        <taxon>Viridiplantae</taxon>
        <taxon>Streptophyta</taxon>
        <taxon>Embryophyta</taxon>
        <taxon>Tracheophyta</taxon>
        <taxon>Spermatophyta</taxon>
        <taxon>Magnoliopsida</taxon>
        <taxon>eudicotyledons</taxon>
        <taxon>Gunneridae</taxon>
        <taxon>Pentapetalae</taxon>
        <taxon>asterids</taxon>
        <taxon>lamiids</taxon>
        <taxon>Solanales</taxon>
        <taxon>Solanaceae</taxon>
        <taxon>Solanoideae</taxon>
        <taxon>Solaneae</taxon>
        <taxon>Solanum</taxon>
    </lineage>
</organism>
<evidence type="ECO:0000256" key="1">
    <source>
        <dbReference type="SAM" id="Phobius"/>
    </source>
</evidence>
<gene>
    <name evidence="2" type="ORF">H5410_017542</name>
</gene>
<sequence length="153" mass="16260">MYEEEIEATGYKASSTDLALAFGSYPNFLASTGNKSSYFLRLAASIVNISSGASACCSVAARAASPVKGSSETTSSADLFFFFFFFLSIALLRLATAPPLNINRPPVTLSYGSDMDPCLRCFVLCFISATSLKGISKGLIPADFPNFTSNKVL</sequence>
<protein>
    <submittedName>
        <fullName evidence="2">Uncharacterized protein</fullName>
    </submittedName>
</protein>
<keyword evidence="3" id="KW-1185">Reference proteome</keyword>
<dbReference type="Proteomes" id="UP000824120">
    <property type="component" value="Chromosome 3"/>
</dbReference>